<name>G8U0I6_SULAD</name>
<reference evidence="2" key="1">
    <citation type="submission" date="2011-12" db="EMBL/GenBank/DDBJ databases">
        <title>The complete genome of chromosome of Sulfobacillus acidophilus DSM 10332.</title>
        <authorList>
            <person name="Lucas S."/>
            <person name="Han J."/>
            <person name="Lapidus A."/>
            <person name="Bruce D."/>
            <person name="Goodwin L."/>
            <person name="Pitluck S."/>
            <person name="Peters L."/>
            <person name="Kyrpides N."/>
            <person name="Mavromatis K."/>
            <person name="Ivanova N."/>
            <person name="Mikhailova N."/>
            <person name="Chertkov O."/>
            <person name="Saunders E."/>
            <person name="Detter J.C."/>
            <person name="Tapia R."/>
            <person name="Han C."/>
            <person name="Land M."/>
            <person name="Hauser L."/>
            <person name="Markowitz V."/>
            <person name="Cheng J.-F."/>
            <person name="Hugenholtz P."/>
            <person name="Woyke T."/>
            <person name="Wu D."/>
            <person name="Pukall R."/>
            <person name="Gehrich-Schroeter G."/>
            <person name="Schneider S."/>
            <person name="Klenk H.-P."/>
            <person name="Eisen J.A."/>
        </authorList>
    </citation>
    <scope>NUCLEOTIDE SEQUENCE [LARGE SCALE GENOMIC DNA]</scope>
    <source>
        <strain evidence="2">ATCC 700253 / DSM 10332 / NAL</strain>
    </source>
</reference>
<dbReference type="InterPro" id="IPR036102">
    <property type="entry name" value="OsmC/Ohrsf"/>
</dbReference>
<dbReference type="HOGENOM" id="CLU_114057_1_2_9"/>
<dbReference type="InterPro" id="IPR015946">
    <property type="entry name" value="KH_dom-like_a/b"/>
</dbReference>
<organism evidence="1 2">
    <name type="scientific">Sulfobacillus acidophilus (strain ATCC 700253 / DSM 10332 / NAL)</name>
    <dbReference type="NCBI Taxonomy" id="679936"/>
    <lineage>
        <taxon>Bacteria</taxon>
        <taxon>Bacillati</taxon>
        <taxon>Bacillota</taxon>
        <taxon>Clostridia</taxon>
        <taxon>Eubacteriales</taxon>
        <taxon>Clostridiales Family XVII. Incertae Sedis</taxon>
        <taxon>Sulfobacillus</taxon>
    </lineage>
</organism>
<dbReference type="Proteomes" id="UP000005439">
    <property type="component" value="Chromosome"/>
</dbReference>
<dbReference type="InterPro" id="IPR003718">
    <property type="entry name" value="OsmC/Ohr_fam"/>
</dbReference>
<dbReference type="SUPFAM" id="SSF82784">
    <property type="entry name" value="OsmC-like"/>
    <property type="match status" value="1"/>
</dbReference>
<proteinExistence type="predicted"/>
<accession>G8U0I6</accession>
<dbReference type="AlphaFoldDB" id="G8U0I6"/>
<dbReference type="Gene3D" id="3.30.300.20">
    <property type="match status" value="1"/>
</dbReference>
<protein>
    <submittedName>
        <fullName evidence="1">OsmC family protein</fullName>
    </submittedName>
</protein>
<evidence type="ECO:0000313" key="1">
    <source>
        <dbReference type="EMBL" id="AEW04208.1"/>
    </source>
</evidence>
<dbReference type="Pfam" id="PF02566">
    <property type="entry name" value="OsmC"/>
    <property type="match status" value="1"/>
</dbReference>
<dbReference type="EMBL" id="CP003179">
    <property type="protein sequence ID" value="AEW04208.1"/>
    <property type="molecule type" value="Genomic_DNA"/>
</dbReference>
<reference evidence="1 2" key="2">
    <citation type="journal article" date="2012" name="Stand. Genomic Sci.">
        <title>Complete genome sequence of the moderately thermophilic mineral-sulfide-oxidizing firmicute Sulfobacillus acidophilus type strain (NAL(T)).</title>
        <authorList>
            <person name="Anderson I."/>
            <person name="Chertkov O."/>
            <person name="Chen A."/>
            <person name="Saunders E."/>
            <person name="Lapidus A."/>
            <person name="Nolan M."/>
            <person name="Lucas S."/>
            <person name="Hammon N."/>
            <person name="Deshpande S."/>
            <person name="Cheng J.F."/>
            <person name="Han C."/>
            <person name="Tapia R."/>
            <person name="Goodwin L.A."/>
            <person name="Pitluck S."/>
            <person name="Liolios K."/>
            <person name="Pagani I."/>
            <person name="Ivanova N."/>
            <person name="Mikhailova N."/>
            <person name="Pati A."/>
            <person name="Palaniappan K."/>
            <person name="Land M."/>
            <person name="Pan C."/>
            <person name="Rohde M."/>
            <person name="Pukall R."/>
            <person name="Goker M."/>
            <person name="Detter J.C."/>
            <person name="Woyke T."/>
            <person name="Bristow J."/>
            <person name="Eisen J.A."/>
            <person name="Markowitz V."/>
            <person name="Hugenholtz P."/>
            <person name="Kyrpides N.C."/>
            <person name="Klenk H.P."/>
            <person name="Mavromatis K."/>
        </authorList>
    </citation>
    <scope>NUCLEOTIDE SEQUENCE [LARGE SCALE GENOMIC DNA]</scope>
    <source>
        <strain evidence="2">ATCC 700253 / DSM 10332 / NAL</strain>
    </source>
</reference>
<dbReference type="KEGG" id="sap:Sulac_0701"/>
<evidence type="ECO:0000313" key="2">
    <source>
        <dbReference type="Proteomes" id="UP000005439"/>
    </source>
</evidence>
<sequence length="148" mass="16128">MPKATVTFQGHMLFEGVSDSGHRVVMDSAPDVGGQNQGIRPMEMVLVALGGCTGMDVVSILNKMRVSYTHFRMEAEGQRADEHPKVYRHITLKYIFEGDGDAKDKFMRAVTLSQEKYCSVSAMLAKSATIQADVILNGETIGSLVSQG</sequence>
<dbReference type="STRING" id="679936.Sulac_0701"/>
<dbReference type="PANTHER" id="PTHR34352:SF1">
    <property type="entry name" value="PROTEIN YHFA"/>
    <property type="match status" value="1"/>
</dbReference>
<dbReference type="PATRIC" id="fig|679936.5.peg.751"/>
<dbReference type="Gene3D" id="2.20.25.10">
    <property type="match status" value="1"/>
</dbReference>
<dbReference type="PANTHER" id="PTHR34352">
    <property type="entry name" value="PROTEIN YHFA"/>
    <property type="match status" value="1"/>
</dbReference>
<gene>
    <name evidence="1" type="ordered locus">Sulac_0701</name>
</gene>
<keyword evidence="2" id="KW-1185">Reference proteome</keyword>